<dbReference type="InterPro" id="IPR007111">
    <property type="entry name" value="NACHT_NTPase"/>
</dbReference>
<evidence type="ECO:0000256" key="1">
    <source>
        <dbReference type="ARBA" id="ARBA00022737"/>
    </source>
</evidence>
<keyword evidence="1" id="KW-0677">Repeat</keyword>
<dbReference type="AlphaFoldDB" id="A0A4R8Q6X2"/>
<dbReference type="Gene3D" id="2.120.10.30">
    <property type="entry name" value="TolB, C-terminal domain"/>
    <property type="match status" value="1"/>
</dbReference>
<feature type="signal peptide" evidence="3">
    <location>
        <begin position="1"/>
        <end position="18"/>
    </location>
</feature>
<dbReference type="Pfam" id="PF17100">
    <property type="entry name" value="NACHT_N"/>
    <property type="match status" value="1"/>
</dbReference>
<comment type="caution">
    <text evidence="5">The sequence shown here is derived from an EMBL/GenBank/DDBJ whole genome shotgun (WGS) entry which is preliminary data.</text>
</comment>
<dbReference type="InterPro" id="IPR027417">
    <property type="entry name" value="P-loop_NTPase"/>
</dbReference>
<dbReference type="PROSITE" id="PS50837">
    <property type="entry name" value="NACHT"/>
    <property type="match status" value="1"/>
</dbReference>
<evidence type="ECO:0000313" key="5">
    <source>
        <dbReference type="EMBL" id="TDZ32476.1"/>
    </source>
</evidence>
<sequence length="1115" mass="125618">MSATLFTVLLGAIPLVSAFAAGLEVAYSLEKATQGISISSTGRIFLSQRYSTTAPPLAVELLADNTTVPYPDAAWNSYNSSDPSSDPAKTFVSIDGARIGPDGRYWLVDGGSNGVNGSTKLVGVNLTTDTVDKIYPLETAADDVRFGPSGDVAYLSDTNGALMVLNMTTGAVVRVLENDPSAMAYFPMSYNGTLVPGYQGTGSTLSVGLDQMEVSPDGTWLYYQPCNGGMYRVETRYVDASLTNATLAANLGDYVQPFAVTPSTGGTTIDGDGNIYVSDTNLLAIWKVTPEGRATILVQDDALVWTDLMWVTADKKLWLPASQMRPGADGLMAEGPNIIFTYPIEAERLWNQAFEDLKANNPEVVGAYEKLLSARLLDIESFPNTQTENRIQACEQERWKQMKELVLAGLRKTEKDAAIRQKIGEGIRIMGPTKAVIEKSLQTNPQAAIAWVPVSFALEILANPFTEPGIHRDGLSYVVSRMEWYWNLVDLLLDNNSLDPRVGLRCELEKRITDLYQKLFLHQMKSICRFYRSRSVIFFRDTFKVNDWDTQVKDIKTAELVVIRDSETFSTQTIRRHIGSLARRADELYKELKSVNSSIQDQTRRLEEMKEDEENKKCMSALSNTYPPDDRNRIVDDKGGLLRDSYRWVLDHPEYDLWRTDPNSRRLWIRGDPGKGKTMLMCGVIEELEKDHSERLGYFFCQATLETLNNSTAILGGLIHHLVRRYPWLLRHVRKEYDLGGAQRFNGQNSWQVRSEILLTMLQDPFLDDAVLIVDALDECVKDRVRLLDFINKTSLQARIKWLVSSRNEDDIKGVKFSIPTHKFGHSIELTKELISGAVGVYIKHKIADLVAEKRFMSDKKTRDNVERHLTVKSDDTFLWVALVCQDLASGQVQRPHHVKMVLERSPPGLKHLYERMLSSISASLDAELCKDILAIISIVERPLILPELLAVMSPEFCLEDDLESFERIVGSCGSFLHLRRGTVYFVHQSAKDFLHDADQIFPDGVAAQHRVVFLRSLGLLSRKLKRDHYNLEDPAVFIDDIRAPIEDPLAPLMYSSIYWVTHLNEYIASTTVQDFDIVHEFLCTKFLHWIEALILLKSMRRAIMAIGKLETTMV</sequence>
<feature type="coiled-coil region" evidence="2">
    <location>
        <begin position="585"/>
        <end position="619"/>
    </location>
</feature>
<dbReference type="InterPro" id="IPR011042">
    <property type="entry name" value="6-blade_b-propeller_TolB-like"/>
</dbReference>
<keyword evidence="6" id="KW-1185">Reference proteome</keyword>
<dbReference type="InterPro" id="IPR031359">
    <property type="entry name" value="NACHT_N"/>
</dbReference>
<gene>
    <name evidence="5" type="ORF">C8035_v012203</name>
</gene>
<dbReference type="InterPro" id="IPR056884">
    <property type="entry name" value="NPHP3-like_N"/>
</dbReference>
<reference evidence="5 6" key="1">
    <citation type="submission" date="2018-11" db="EMBL/GenBank/DDBJ databases">
        <title>Genome sequence and assembly of Colletotrichum spinosum.</title>
        <authorList>
            <person name="Gan P."/>
            <person name="Shirasu K."/>
        </authorList>
    </citation>
    <scope>NUCLEOTIDE SEQUENCE [LARGE SCALE GENOMIC DNA]</scope>
    <source>
        <strain evidence="5 6">CBS 515.97</strain>
    </source>
</reference>
<evidence type="ECO:0000256" key="2">
    <source>
        <dbReference type="SAM" id="Coils"/>
    </source>
</evidence>
<protein>
    <submittedName>
        <fullName evidence="5">Vegetative incompatibility protein HET-E-1</fullName>
    </submittedName>
</protein>
<dbReference type="EMBL" id="QAPG01000078">
    <property type="protein sequence ID" value="TDZ32476.1"/>
    <property type="molecule type" value="Genomic_DNA"/>
</dbReference>
<keyword evidence="3" id="KW-0732">Signal</keyword>
<evidence type="ECO:0000256" key="3">
    <source>
        <dbReference type="SAM" id="SignalP"/>
    </source>
</evidence>
<dbReference type="Proteomes" id="UP000295083">
    <property type="component" value="Unassembled WGS sequence"/>
</dbReference>
<dbReference type="PANTHER" id="PTHR10039">
    <property type="entry name" value="AMELOGENIN"/>
    <property type="match status" value="1"/>
</dbReference>
<evidence type="ECO:0000313" key="6">
    <source>
        <dbReference type="Proteomes" id="UP000295083"/>
    </source>
</evidence>
<feature type="chain" id="PRO_5020804449" evidence="3">
    <location>
        <begin position="19"/>
        <end position="1115"/>
    </location>
</feature>
<dbReference type="Pfam" id="PF24883">
    <property type="entry name" value="NPHP3_N"/>
    <property type="match status" value="1"/>
</dbReference>
<dbReference type="SUPFAM" id="SSF63829">
    <property type="entry name" value="Calcium-dependent phosphotriesterase"/>
    <property type="match status" value="1"/>
</dbReference>
<accession>A0A4R8Q6X2</accession>
<dbReference type="SUPFAM" id="SSF52540">
    <property type="entry name" value="P-loop containing nucleoside triphosphate hydrolases"/>
    <property type="match status" value="1"/>
</dbReference>
<name>A0A4R8Q6X2_9PEZI</name>
<keyword evidence="2" id="KW-0175">Coiled coil</keyword>
<evidence type="ECO:0000259" key="4">
    <source>
        <dbReference type="PROSITE" id="PS50837"/>
    </source>
</evidence>
<dbReference type="PANTHER" id="PTHR10039:SF14">
    <property type="entry name" value="NACHT DOMAIN-CONTAINING PROTEIN"/>
    <property type="match status" value="1"/>
</dbReference>
<dbReference type="Gene3D" id="3.40.50.300">
    <property type="entry name" value="P-loop containing nucleotide triphosphate hydrolases"/>
    <property type="match status" value="1"/>
</dbReference>
<feature type="domain" description="NACHT" evidence="4">
    <location>
        <begin position="665"/>
        <end position="807"/>
    </location>
</feature>
<organism evidence="5 6">
    <name type="scientific">Colletotrichum spinosum</name>
    <dbReference type="NCBI Taxonomy" id="1347390"/>
    <lineage>
        <taxon>Eukaryota</taxon>
        <taxon>Fungi</taxon>
        <taxon>Dikarya</taxon>
        <taxon>Ascomycota</taxon>
        <taxon>Pezizomycotina</taxon>
        <taxon>Sordariomycetes</taxon>
        <taxon>Hypocreomycetidae</taxon>
        <taxon>Glomerellales</taxon>
        <taxon>Glomerellaceae</taxon>
        <taxon>Colletotrichum</taxon>
        <taxon>Colletotrichum orbiculare species complex</taxon>
    </lineage>
</organism>
<proteinExistence type="predicted"/>